<evidence type="ECO:0000313" key="2">
    <source>
        <dbReference type="Proteomes" id="UP000245431"/>
    </source>
</evidence>
<dbReference type="RefSeq" id="WP_017845599.1">
    <property type="nucleotide sequence ID" value="NZ_AOUH01000011.1"/>
</dbReference>
<dbReference type="GO" id="GO:0003677">
    <property type="term" value="F:DNA binding"/>
    <property type="evidence" value="ECO:0007669"/>
    <property type="project" value="UniProtKB-KW"/>
</dbReference>
<reference evidence="2" key="1">
    <citation type="submission" date="2016-07" db="EMBL/GenBank/DDBJ databases">
        <authorList>
            <person name="Florea S."/>
            <person name="Webb J.S."/>
            <person name="Jaromczyk J."/>
            <person name="Schardl C.L."/>
        </authorList>
    </citation>
    <scope>NUCLEOTIDE SEQUENCE [LARGE SCALE GENOMIC DNA]</scope>
    <source>
        <strain evidence="2">1YdBTEX2</strain>
    </source>
</reference>
<dbReference type="AlphaFoldDB" id="A0A1D3JYU5"/>
<evidence type="ECO:0000313" key="1">
    <source>
        <dbReference type="EMBL" id="SBW81195.1"/>
    </source>
</evidence>
<proteinExistence type="predicted"/>
<dbReference type="Proteomes" id="UP000245431">
    <property type="component" value="Chromosome PVE_r1"/>
</dbReference>
<dbReference type="PANTHER" id="PTHR42958:SF4">
    <property type="entry name" value="HYDROGENASE EXPRESSION_FORMATION PROTEIN HUPK"/>
    <property type="match status" value="1"/>
</dbReference>
<accession>A0A1D3JYU5</accession>
<name>A0A1D3JYU5_PSEVE</name>
<dbReference type="EMBL" id="LT599583">
    <property type="protein sequence ID" value="SBW81195.1"/>
    <property type="molecule type" value="Genomic_DNA"/>
</dbReference>
<dbReference type="InterPro" id="IPR029014">
    <property type="entry name" value="NiFe-Hase_large"/>
</dbReference>
<gene>
    <name evidence="1" type="primary">hoxV</name>
    <name evidence="1" type="ORF">PVE_R1G3313</name>
</gene>
<keyword evidence="1" id="KW-0371">Homeobox</keyword>
<dbReference type="PANTHER" id="PTHR42958">
    <property type="entry name" value="HYDROGENASE-2 LARGE CHAIN"/>
    <property type="match status" value="1"/>
</dbReference>
<organism evidence="1 2">
    <name type="scientific">Pseudomonas veronii 1YdBTEX2</name>
    <dbReference type="NCBI Taxonomy" id="1295141"/>
    <lineage>
        <taxon>Bacteria</taxon>
        <taxon>Pseudomonadati</taxon>
        <taxon>Pseudomonadota</taxon>
        <taxon>Gammaproteobacteria</taxon>
        <taxon>Pseudomonadales</taxon>
        <taxon>Pseudomonadaceae</taxon>
        <taxon>Pseudomonas</taxon>
    </lineage>
</organism>
<dbReference type="Gene3D" id="1.10.645.10">
    <property type="entry name" value="Cytochrome-c3 Hydrogenase, chain B"/>
    <property type="match status" value="2"/>
</dbReference>
<protein>
    <submittedName>
        <fullName evidence="1">Hydrogenase expression/formation protein HoxV</fullName>
    </submittedName>
</protein>
<dbReference type="InterPro" id="IPR050867">
    <property type="entry name" value="NiFe/NiFeSe_hydrgnase_LSU"/>
</dbReference>
<dbReference type="SUPFAM" id="SSF56762">
    <property type="entry name" value="HydB/Nqo4-like"/>
    <property type="match status" value="1"/>
</dbReference>
<sequence length="360" mass="39242">MTAMASLARLGGSLRVRPGQQPAIVGGRPALAATLLRGQPPQTAAHHLPLLYSLCGQAHRLTAALAVDTALHGETPIDPNTQRMLEAETRREHVRRMLLEWPRLLGNPSVRPDLSQLHAWEHAPQQAMSAWLGESVAQWLERWDAEPFSALDEWSQRSDHWLAHALADCREDAHALQLPVHALSLAGNTQALQVVAAQLREASDFALHPVAFGLPCETGSWTRAREADPQRYASVWLRLGARLAELARLSLPQPAGLALGALALGPDEALAWSETSRGLLLHRVCLERMNAGVLIRDYQVIAPTEWNLHPHGALAQGLATMSAGDPATRRRAELLIAAFDPCIGFTLELEAVPSEDIIHA</sequence>